<comment type="caution">
    <text evidence="4">The sequence shown here is derived from an EMBL/GenBank/DDBJ whole genome shotgun (WGS) entry which is preliminary data.</text>
</comment>
<dbReference type="GO" id="GO:0140801">
    <property type="term" value="F:histone H2AXY142 kinase activity"/>
    <property type="evidence" value="ECO:0007669"/>
    <property type="project" value="InterPro"/>
</dbReference>
<dbReference type="GO" id="GO:0090535">
    <property type="term" value="C:WICH complex"/>
    <property type="evidence" value="ECO:0007669"/>
    <property type="project" value="InterPro"/>
</dbReference>
<feature type="domain" description="WAC" evidence="3">
    <location>
        <begin position="23"/>
        <end position="129"/>
    </location>
</feature>
<dbReference type="Proteomes" id="UP000681720">
    <property type="component" value="Unassembled WGS sequence"/>
</dbReference>
<dbReference type="InterPro" id="IPR013136">
    <property type="entry name" value="WSTF_Acf1_Cbp146"/>
</dbReference>
<dbReference type="PANTHER" id="PTHR46802:SF1">
    <property type="entry name" value="TYROSINE-PROTEIN KINASE BAZ1B"/>
    <property type="match status" value="1"/>
</dbReference>
<evidence type="ECO:0000256" key="2">
    <source>
        <dbReference type="SAM" id="MobiDB-lite"/>
    </source>
</evidence>
<evidence type="ECO:0000313" key="4">
    <source>
        <dbReference type="EMBL" id="CAF4863996.1"/>
    </source>
</evidence>
<name>A0A8S3BXZ3_9BILA</name>
<dbReference type="InterPro" id="IPR047174">
    <property type="entry name" value="BAZ1B"/>
</dbReference>
<organism evidence="4 6">
    <name type="scientific">Rotaria magnacalcarata</name>
    <dbReference type="NCBI Taxonomy" id="392030"/>
    <lineage>
        <taxon>Eukaryota</taxon>
        <taxon>Metazoa</taxon>
        <taxon>Spiralia</taxon>
        <taxon>Gnathifera</taxon>
        <taxon>Rotifera</taxon>
        <taxon>Eurotatoria</taxon>
        <taxon>Bdelloidea</taxon>
        <taxon>Philodinida</taxon>
        <taxon>Philodinidae</taxon>
        <taxon>Rotaria</taxon>
    </lineage>
</organism>
<evidence type="ECO:0000256" key="1">
    <source>
        <dbReference type="PROSITE-ProRule" id="PRU00475"/>
    </source>
</evidence>
<dbReference type="EMBL" id="CAJOBH010156531">
    <property type="protein sequence ID" value="CAF4863996.1"/>
    <property type="molecule type" value="Genomic_DNA"/>
</dbReference>
<gene>
    <name evidence="4" type="ORF">BYL167_LOCUS50680</name>
    <name evidence="5" type="ORF">GIL414_LOCUS50119</name>
</gene>
<dbReference type="Proteomes" id="UP000681967">
    <property type="component" value="Unassembled WGS sequence"/>
</dbReference>
<comment type="subcellular location">
    <subcellularLocation>
        <location evidence="1">Nucleus</location>
    </subcellularLocation>
</comment>
<dbReference type="GO" id="GO:0006974">
    <property type="term" value="P:DNA damage response"/>
    <property type="evidence" value="ECO:0007669"/>
    <property type="project" value="TreeGrafter"/>
</dbReference>
<evidence type="ECO:0000313" key="6">
    <source>
        <dbReference type="Proteomes" id="UP000681967"/>
    </source>
</evidence>
<reference evidence="4" key="1">
    <citation type="submission" date="2021-02" db="EMBL/GenBank/DDBJ databases">
        <authorList>
            <person name="Nowell W R."/>
        </authorList>
    </citation>
    <scope>NUCLEOTIDE SEQUENCE</scope>
</reference>
<evidence type="ECO:0000259" key="3">
    <source>
        <dbReference type="PROSITE" id="PS51136"/>
    </source>
</evidence>
<sequence length="306" mass="36074">MPLYGRRLFHLNEDDVKDNNEQEQIYTIEHTGETFHSQKLYENVKKAYELDRWTCECTWRAGLTHKDASQSEIETRKSLSTIVPSYYHKIIFDIVHHSVKPLEKLAEEASIVLGQSFVIGEPVQFKKRKDTNVVKGTIERIEENDDQRKRTSERASAQARLISDKQMKNVKYAIRLSDEDRVLSNVQPNELQRSSLIPNREKLKTFIRSYAFRLGNRADSPWIFYDDLIKDKYEIKERIPSETIEEYKKAMTITLDEIIREQERILRKQTEEQEAQSSPNKKSDDNHTNLVRSKLIVIMAFYSENQ</sequence>
<accession>A0A8S3BXZ3</accession>
<feature type="region of interest" description="Disordered" evidence="2">
    <location>
        <begin position="268"/>
        <end position="287"/>
    </location>
</feature>
<dbReference type="AlphaFoldDB" id="A0A8S3BXZ3"/>
<keyword evidence="1" id="KW-0539">Nucleus</keyword>
<dbReference type="Pfam" id="PF10537">
    <property type="entry name" value="WAC_Acf1_DNA_bd"/>
    <property type="match status" value="1"/>
</dbReference>
<dbReference type="GO" id="GO:0042393">
    <property type="term" value="F:histone binding"/>
    <property type="evidence" value="ECO:0007669"/>
    <property type="project" value="TreeGrafter"/>
</dbReference>
<dbReference type="PROSITE" id="PS51136">
    <property type="entry name" value="WAC"/>
    <property type="match status" value="1"/>
</dbReference>
<protein>
    <recommendedName>
        <fullName evidence="3">WAC domain-containing protein</fullName>
    </recommendedName>
</protein>
<evidence type="ECO:0000313" key="5">
    <source>
        <dbReference type="EMBL" id="CAF4865796.1"/>
    </source>
</evidence>
<dbReference type="PANTHER" id="PTHR46802">
    <property type="entry name" value="TYROSINE-PROTEIN KINASE BAZ1B"/>
    <property type="match status" value="1"/>
</dbReference>
<proteinExistence type="predicted"/>
<dbReference type="EMBL" id="CAJOBJ010166266">
    <property type="protein sequence ID" value="CAF4865796.1"/>
    <property type="molecule type" value="Genomic_DNA"/>
</dbReference>